<dbReference type="GO" id="GO:0015074">
    <property type="term" value="P:DNA integration"/>
    <property type="evidence" value="ECO:0007669"/>
    <property type="project" value="UniProtKB-KW"/>
</dbReference>
<dbReference type="Pfam" id="PF00589">
    <property type="entry name" value="Phage_integrase"/>
    <property type="match status" value="1"/>
</dbReference>
<sequence>MEKFLSNFKTNLQGRGLSQRTVRSYMQTIHRFAGWLAQTYGRFDPRSVTALDIANYRNNLINQKKKPATVNHALDVINSFFTWACIVDLVKTNPATGIKRVQEQKNAPRWLDRRELGALIRAVQKYGKERDTALIMLLLHTGLRISEAVSLRIEDITLRERSGFVIIRQGKGDKYREVPLNVTVRRILDVYVNEAKSGWLFPGRRGAHITTRSAENVLTKYARLAGVDVTPHMLRHTFGKMLVDTGESLDRVAALMGHADLNTTARYTRPSVQDLEHAVEKLAWV</sequence>
<keyword evidence="5" id="KW-0233">DNA recombination</keyword>
<dbReference type="GO" id="GO:0006310">
    <property type="term" value="P:DNA recombination"/>
    <property type="evidence" value="ECO:0007669"/>
    <property type="project" value="UniProtKB-KW"/>
</dbReference>
<dbReference type="EMBL" id="FOOX01000020">
    <property type="protein sequence ID" value="SFH21935.1"/>
    <property type="molecule type" value="Genomic_DNA"/>
</dbReference>
<dbReference type="InterPro" id="IPR002104">
    <property type="entry name" value="Integrase_catalytic"/>
</dbReference>
<dbReference type="PANTHER" id="PTHR30349">
    <property type="entry name" value="PHAGE INTEGRASE-RELATED"/>
    <property type="match status" value="1"/>
</dbReference>
<evidence type="ECO:0000256" key="5">
    <source>
        <dbReference type="ARBA" id="ARBA00023172"/>
    </source>
</evidence>
<dbReference type="InterPro" id="IPR013762">
    <property type="entry name" value="Integrase-like_cat_sf"/>
</dbReference>
<dbReference type="Gene3D" id="1.10.443.10">
    <property type="entry name" value="Intergrase catalytic core"/>
    <property type="match status" value="1"/>
</dbReference>
<dbReference type="Gene3D" id="1.10.150.130">
    <property type="match status" value="1"/>
</dbReference>
<dbReference type="InterPro" id="IPR011010">
    <property type="entry name" value="DNA_brk_join_enz"/>
</dbReference>
<dbReference type="PROSITE" id="PS51898">
    <property type="entry name" value="TYR_RECOMBINASE"/>
    <property type="match status" value="1"/>
</dbReference>
<dbReference type="SUPFAM" id="SSF56349">
    <property type="entry name" value="DNA breaking-rejoining enzymes"/>
    <property type="match status" value="1"/>
</dbReference>
<dbReference type="InterPro" id="IPR010998">
    <property type="entry name" value="Integrase_recombinase_N"/>
</dbReference>
<evidence type="ECO:0000256" key="3">
    <source>
        <dbReference type="ARBA" id="ARBA00022908"/>
    </source>
</evidence>
<dbReference type="InterPro" id="IPR044068">
    <property type="entry name" value="CB"/>
</dbReference>
<gene>
    <name evidence="9" type="ORF">SAMN05660649_04304</name>
</gene>
<dbReference type="OrthoDB" id="184666at2"/>
<dbReference type="STRING" id="341036.SAMN05660649_04304"/>
<dbReference type="AlphaFoldDB" id="A0A1I2Y8G9"/>
<reference evidence="10" key="1">
    <citation type="submission" date="2016-10" db="EMBL/GenBank/DDBJ databases">
        <authorList>
            <person name="Varghese N."/>
            <person name="Submissions S."/>
        </authorList>
    </citation>
    <scope>NUCLEOTIDE SEQUENCE [LARGE SCALE GENOMIC DNA]</scope>
    <source>
        <strain evidence="10">DSM 17038</strain>
    </source>
</reference>
<comment type="function">
    <text evidence="1">Site-specific tyrosine recombinase, which acts by catalyzing the cutting and rejoining of the recombining DNA molecules.</text>
</comment>
<organism evidence="9 10">
    <name type="scientific">Desulfotruncus arcticus DSM 17038</name>
    <dbReference type="NCBI Taxonomy" id="1121424"/>
    <lineage>
        <taxon>Bacteria</taxon>
        <taxon>Bacillati</taxon>
        <taxon>Bacillota</taxon>
        <taxon>Clostridia</taxon>
        <taxon>Eubacteriales</taxon>
        <taxon>Desulfallaceae</taxon>
        <taxon>Desulfotruncus</taxon>
    </lineage>
</organism>
<proteinExistence type="inferred from homology"/>
<feature type="domain" description="Tyr recombinase" evidence="7">
    <location>
        <begin position="106"/>
        <end position="280"/>
    </location>
</feature>
<accession>A0A1I2Y8G9</accession>
<feature type="domain" description="Core-binding (CB)" evidence="8">
    <location>
        <begin position="1"/>
        <end position="85"/>
    </location>
</feature>
<comment type="similarity">
    <text evidence="2">Belongs to the 'phage' integrase family.</text>
</comment>
<dbReference type="PANTHER" id="PTHR30349:SF64">
    <property type="entry name" value="PROPHAGE INTEGRASE INTD-RELATED"/>
    <property type="match status" value="1"/>
</dbReference>
<keyword evidence="10" id="KW-1185">Reference proteome</keyword>
<dbReference type="RefSeq" id="WP_092474228.1">
    <property type="nucleotide sequence ID" value="NZ_FOOX01000020.1"/>
</dbReference>
<evidence type="ECO:0000313" key="9">
    <source>
        <dbReference type="EMBL" id="SFH21935.1"/>
    </source>
</evidence>
<evidence type="ECO:0000256" key="1">
    <source>
        <dbReference type="ARBA" id="ARBA00003283"/>
    </source>
</evidence>
<evidence type="ECO:0000256" key="2">
    <source>
        <dbReference type="ARBA" id="ARBA00008857"/>
    </source>
</evidence>
<dbReference type="Pfam" id="PF13495">
    <property type="entry name" value="Phage_int_SAM_4"/>
    <property type="match status" value="1"/>
</dbReference>
<dbReference type="InterPro" id="IPR004107">
    <property type="entry name" value="Integrase_SAM-like_N"/>
</dbReference>
<evidence type="ECO:0000256" key="6">
    <source>
        <dbReference type="PROSITE-ProRule" id="PRU01248"/>
    </source>
</evidence>
<evidence type="ECO:0000259" key="8">
    <source>
        <dbReference type="PROSITE" id="PS51900"/>
    </source>
</evidence>
<keyword evidence="3" id="KW-0229">DNA integration</keyword>
<dbReference type="GO" id="GO:0003677">
    <property type="term" value="F:DNA binding"/>
    <property type="evidence" value="ECO:0007669"/>
    <property type="project" value="UniProtKB-UniRule"/>
</dbReference>
<name>A0A1I2Y8G9_9FIRM</name>
<protein>
    <submittedName>
        <fullName evidence="9">Integrase/recombinase XerC</fullName>
    </submittedName>
</protein>
<dbReference type="InterPro" id="IPR050090">
    <property type="entry name" value="Tyrosine_recombinase_XerCD"/>
</dbReference>
<dbReference type="PROSITE" id="PS51900">
    <property type="entry name" value="CB"/>
    <property type="match status" value="1"/>
</dbReference>
<evidence type="ECO:0000256" key="4">
    <source>
        <dbReference type="ARBA" id="ARBA00023125"/>
    </source>
</evidence>
<evidence type="ECO:0000313" key="10">
    <source>
        <dbReference type="Proteomes" id="UP000199337"/>
    </source>
</evidence>
<evidence type="ECO:0000259" key="7">
    <source>
        <dbReference type="PROSITE" id="PS51898"/>
    </source>
</evidence>
<keyword evidence="4 6" id="KW-0238">DNA-binding</keyword>
<dbReference type="Proteomes" id="UP000199337">
    <property type="component" value="Unassembled WGS sequence"/>
</dbReference>